<dbReference type="Proteomes" id="UP000291562">
    <property type="component" value="Chromosome"/>
</dbReference>
<dbReference type="KEGG" id="xbc:ELE36_01675"/>
<feature type="region of interest" description="Disordered" evidence="2">
    <location>
        <begin position="667"/>
        <end position="714"/>
    </location>
</feature>
<name>A0A411HFD4_9GAMM</name>
<reference evidence="3 4" key="1">
    <citation type="submission" date="2019-01" db="EMBL/GenBank/DDBJ databases">
        <title>Pseudolysobacter antarctica gen. nov., sp. nov., isolated from Fildes Peninsula, Antarctica.</title>
        <authorList>
            <person name="Wei Z."/>
            <person name="Peng F."/>
        </authorList>
    </citation>
    <scope>NUCLEOTIDE SEQUENCE [LARGE SCALE GENOMIC DNA]</scope>
    <source>
        <strain evidence="3 4">AQ6-296</strain>
    </source>
</reference>
<evidence type="ECO:0000256" key="2">
    <source>
        <dbReference type="SAM" id="MobiDB-lite"/>
    </source>
</evidence>
<organism evidence="3 4">
    <name type="scientific">Pseudolysobacter antarcticus</name>
    <dbReference type="NCBI Taxonomy" id="2511995"/>
    <lineage>
        <taxon>Bacteria</taxon>
        <taxon>Pseudomonadati</taxon>
        <taxon>Pseudomonadota</taxon>
        <taxon>Gammaproteobacteria</taxon>
        <taxon>Lysobacterales</taxon>
        <taxon>Rhodanobacteraceae</taxon>
        <taxon>Pseudolysobacter</taxon>
    </lineage>
</organism>
<dbReference type="PANTHER" id="PTHR30203">
    <property type="entry name" value="OUTER MEMBRANE CATION EFFLUX PROTEIN"/>
    <property type="match status" value="1"/>
</dbReference>
<proteinExistence type="inferred from homology"/>
<evidence type="ECO:0000256" key="1">
    <source>
        <dbReference type="ARBA" id="ARBA00007613"/>
    </source>
</evidence>
<dbReference type="Gene3D" id="1.20.1600.10">
    <property type="entry name" value="Outer membrane efflux proteins (OEP)"/>
    <property type="match status" value="1"/>
</dbReference>
<evidence type="ECO:0000313" key="4">
    <source>
        <dbReference type="Proteomes" id="UP000291562"/>
    </source>
</evidence>
<feature type="compositionally biased region" description="Low complexity" evidence="2">
    <location>
        <begin position="695"/>
        <end position="705"/>
    </location>
</feature>
<gene>
    <name evidence="3" type="ORF">ELE36_01675</name>
</gene>
<dbReference type="PANTHER" id="PTHR30203:SF24">
    <property type="entry name" value="BLR4935 PROTEIN"/>
    <property type="match status" value="1"/>
</dbReference>
<dbReference type="Pfam" id="PF02321">
    <property type="entry name" value="OEP"/>
    <property type="match status" value="1"/>
</dbReference>
<dbReference type="SUPFAM" id="SSF56954">
    <property type="entry name" value="Outer membrane efflux proteins (OEP)"/>
    <property type="match status" value="1"/>
</dbReference>
<dbReference type="GO" id="GO:0015562">
    <property type="term" value="F:efflux transmembrane transporter activity"/>
    <property type="evidence" value="ECO:0007669"/>
    <property type="project" value="InterPro"/>
</dbReference>
<keyword evidence="4" id="KW-1185">Reference proteome</keyword>
<dbReference type="OrthoDB" id="237412at2"/>
<protein>
    <submittedName>
        <fullName evidence="3">TolC family protein</fullName>
    </submittedName>
</protein>
<evidence type="ECO:0000313" key="3">
    <source>
        <dbReference type="EMBL" id="QBB69187.1"/>
    </source>
</evidence>
<dbReference type="InterPro" id="IPR010131">
    <property type="entry name" value="MdtP/NodT-like"/>
</dbReference>
<dbReference type="InterPro" id="IPR003423">
    <property type="entry name" value="OMP_efflux"/>
</dbReference>
<comment type="similarity">
    <text evidence="1">Belongs to the outer membrane factor (OMF) (TC 1.B.17) family.</text>
</comment>
<dbReference type="AlphaFoldDB" id="A0A411HFD4"/>
<dbReference type="EMBL" id="CP035704">
    <property type="protein sequence ID" value="QBB69187.1"/>
    <property type="molecule type" value="Genomic_DNA"/>
</dbReference>
<accession>A0A411HFD4</accession>
<sequence length="714" mass="77411">MTPCYSRFAAPTRRFRLSMKLATFADRGQSMRRAEPSPPPRSGPFLAELSADADAAAAAAERFWSACVDACCAGAKRSSRKPLSATCRTLRQRKVRCVRTRLLQERRLYLQRADTDGIEQSSTRIRRIVATITCLCIVDIAASAGTRPRQFVTPSDRLITSLPRDAAPRHRRACFFSQPPIFVISATATSAQITIDGEFTMQRFCFHLGAVSAALGLLAGCASLPRAQGLDDIHTLVEQRHGAPLSWSTATTAEANNALNILLAQPLTVDHAVEIALLRNPHLQMEFARLGIAQADVFEASRMRNPTFSVAALDPHRNGENKRIDAGFSASFAELLLLPSRQRLARGEYARSKELIGNAVLNLLCDVRAAWFKVVSAQQVASMRETVAKVAATSAELAAKFHAAGNIAVLELKLQQATATQARLAAARARSDLIRARSALNQLLGLAGEQIHWQADMHLSAPLANEDSVATLLAISREQRLDLLATQHEVTLLEGSLGITQRFRWLGNIEVGMSGERDNDGTHLYGPSLSLQLPIFSQGQAAIARAEAQLAQGRARLQSLQIAIDAAVRLGVDSVFAASAIAQDYRAALIPEREAIVAHTLDKMNFNLVGAFELLLTRQQEVDAYQGYIEAVRDYWLARIELARAVGARLPSDDAADVAPIDAPEMFAPMPDDTAPAQHDMHHGDSHAMPMQHDAPATPSTPAAAEKIPAGATP</sequence>